<reference evidence="2 3" key="1">
    <citation type="submission" date="2014-07" db="EMBL/GenBank/DDBJ databases">
        <title>Complete Genome of Bacillus megaterium Myophage Mater.</title>
        <authorList>
            <person name="Lancaster J.C."/>
            <person name="Hodde M.K."/>
            <person name="Hernandez A.C."/>
            <person name="Everett G.F.K."/>
        </authorList>
    </citation>
    <scope>NUCLEOTIDE SEQUENCE [LARGE SCALE GENOMIC DNA]</scope>
</reference>
<keyword evidence="3" id="KW-1185">Reference proteome</keyword>
<proteinExistence type="predicted"/>
<gene>
    <name evidence="2" type="ORF">CPT_Mater35</name>
</gene>
<evidence type="ECO:0000256" key="1">
    <source>
        <dbReference type="SAM" id="Phobius"/>
    </source>
</evidence>
<name>A0A0A0RMK1_9CAUD</name>
<accession>A0A0A0RMK1</accession>
<organism evidence="2 3">
    <name type="scientific">Bacillus phage Mater</name>
    <dbReference type="NCBI Taxonomy" id="1540090"/>
    <lineage>
        <taxon>Viruses</taxon>
        <taxon>Duplodnaviria</taxon>
        <taxon>Heunggongvirae</taxon>
        <taxon>Uroviricota</taxon>
        <taxon>Caudoviricetes</taxon>
        <taxon>Herelleviridae</taxon>
        <taxon>Bastillevirinae</taxon>
        <taxon>Matervirus</taxon>
        <taxon>Matervirus mater</taxon>
    </lineage>
</organism>
<keyword evidence="1" id="KW-1133">Transmembrane helix</keyword>
<sequence>MSYETVRNILIAVGVFGVLFATIMFGPLGFIIGIIAFGFGVKGWVDEGEKIERREQEERDRNNRFY</sequence>
<evidence type="ECO:0000313" key="3">
    <source>
        <dbReference type="Proteomes" id="UP000030206"/>
    </source>
</evidence>
<dbReference type="RefSeq" id="YP_009150994.1">
    <property type="nucleotide sequence ID" value="NC_027366.1"/>
</dbReference>
<protein>
    <submittedName>
        <fullName evidence="2">Uncharacterized protein</fullName>
    </submittedName>
</protein>
<dbReference type="Proteomes" id="UP000030206">
    <property type="component" value="Segment"/>
</dbReference>
<keyword evidence="1" id="KW-0812">Transmembrane</keyword>
<evidence type="ECO:0000313" key="2">
    <source>
        <dbReference type="EMBL" id="AIW03192.1"/>
    </source>
</evidence>
<feature type="transmembrane region" description="Helical" evidence="1">
    <location>
        <begin position="9"/>
        <end position="39"/>
    </location>
</feature>
<dbReference type="EMBL" id="KM236245">
    <property type="protein sequence ID" value="AIW03192.1"/>
    <property type="molecule type" value="Genomic_DNA"/>
</dbReference>
<dbReference type="KEGG" id="vg:24606934"/>
<keyword evidence="1" id="KW-0472">Membrane</keyword>
<dbReference type="GeneID" id="24606934"/>